<dbReference type="SUPFAM" id="SSF48371">
    <property type="entry name" value="ARM repeat"/>
    <property type="match status" value="1"/>
</dbReference>
<dbReference type="AlphaFoldDB" id="A0A550JKS7"/>
<dbReference type="Pfam" id="PF02985">
    <property type="entry name" value="HEAT"/>
    <property type="match status" value="1"/>
</dbReference>
<dbReference type="InterPro" id="IPR011989">
    <property type="entry name" value="ARM-like"/>
</dbReference>
<accession>A0A550JKS7</accession>
<evidence type="ECO:0000313" key="3">
    <source>
        <dbReference type="Proteomes" id="UP000317155"/>
    </source>
</evidence>
<comment type="caution">
    <text evidence="2">The sequence shown here is derived from an EMBL/GenBank/DDBJ whole genome shotgun (WGS) entry which is preliminary data.</text>
</comment>
<dbReference type="PANTHER" id="PTHR12697">
    <property type="entry name" value="PBS LYASE HEAT-LIKE PROTEIN"/>
    <property type="match status" value="1"/>
</dbReference>
<keyword evidence="1" id="KW-0677">Repeat</keyword>
<evidence type="ECO:0000256" key="1">
    <source>
        <dbReference type="ARBA" id="ARBA00022737"/>
    </source>
</evidence>
<name>A0A550JKS7_9BACT</name>
<organism evidence="2 3">
    <name type="scientific">Trichloromonas acetexigens</name>
    <dbReference type="NCBI Taxonomy" id="38815"/>
    <lineage>
        <taxon>Bacteria</taxon>
        <taxon>Pseudomonadati</taxon>
        <taxon>Thermodesulfobacteriota</taxon>
        <taxon>Desulfuromonadia</taxon>
        <taxon>Desulfuromonadales</taxon>
        <taxon>Trichloromonadaceae</taxon>
        <taxon>Trichloromonas</taxon>
    </lineage>
</organism>
<dbReference type="PANTHER" id="PTHR12697:SF5">
    <property type="entry name" value="DEOXYHYPUSINE HYDROXYLASE"/>
    <property type="match status" value="1"/>
</dbReference>
<keyword evidence="3" id="KW-1185">Reference proteome</keyword>
<sequence length="668" mass="72598">MDIAELLGKKLESGDEEARIQTVRDLAGLGMHLPMELLYRAMGDVSWRVRKEAAETFLGLPRAGELAGDVVELLHAQDNAGLRNVGVDILVRLGVRALPVLHEELACSDPDVRKFVLDILGEIGEPASLAVMTGALVDDDRNVRAAAAENLGKLRHGEAIAPLLEAMEDSDLLMRFTILEALGRIGQPIPLERISRYAEDPLLRKALFDCLGQIDMAAGAPLLAAGLNDRMRNVREAAVLSLGALHRNHPQAVAQALAREPEAADQALADCLDSPRLQVVRAALRLVPLVAARHCLERILPWLADEELGREAVGAILALGQPAVVSLMRDWSKQPERMQAYLCYLAAETHTEEAIEPLLGALESDNQELVLAAAHALGRLKVVAALPPLTRILREGDDDPRRVAQEALGALAEVYPEELLAVFSPLMEDPAAETRMAAIAVLGKGNFRIIRPMIFMALKDDSPEVRQSAVAALGSNPDIEQLDALVLALTDEDADVRRVAAEVLGRLQDRRAVDALALALHDEDPWVRSTVVRAIGHIGTERAGTLIREAWGDPVGLVCIAALEAWFSFDPDGVFPQLIASLYHDDEEVIGAALALLVTTGRQDWLPAMADVLINHAHWEVRLRFAQALEQLNGTTCRELVENRLLVEGEDLVRAQLEETLESLGGEG</sequence>
<gene>
    <name evidence="2" type="ORF">FL622_01180</name>
</gene>
<dbReference type="InterPro" id="IPR004155">
    <property type="entry name" value="PBS_lyase_HEAT"/>
</dbReference>
<reference evidence="2 3" key="1">
    <citation type="submission" date="2019-07" db="EMBL/GenBank/DDBJ databases">
        <title>Insights of Desulfuromonas acetexigens electromicrobiology.</title>
        <authorList>
            <person name="Katuri K."/>
            <person name="Sapireddy V."/>
            <person name="Shaw D.R."/>
            <person name="Saikaly P."/>
        </authorList>
    </citation>
    <scope>NUCLEOTIDE SEQUENCE [LARGE SCALE GENOMIC DNA]</scope>
    <source>
        <strain evidence="2 3">2873</strain>
    </source>
</reference>
<protein>
    <submittedName>
        <fullName evidence="2">HEAT repeat domain-containing protein</fullName>
    </submittedName>
</protein>
<dbReference type="OrthoDB" id="3661251at2"/>
<dbReference type="Proteomes" id="UP000317155">
    <property type="component" value="Unassembled WGS sequence"/>
</dbReference>
<dbReference type="Gene3D" id="1.25.10.10">
    <property type="entry name" value="Leucine-rich Repeat Variant"/>
    <property type="match status" value="5"/>
</dbReference>
<dbReference type="EMBL" id="VJVV01000001">
    <property type="protein sequence ID" value="TRO83826.1"/>
    <property type="molecule type" value="Genomic_DNA"/>
</dbReference>
<dbReference type="InterPro" id="IPR000357">
    <property type="entry name" value="HEAT"/>
</dbReference>
<dbReference type="Pfam" id="PF13646">
    <property type="entry name" value="HEAT_2"/>
    <property type="match status" value="4"/>
</dbReference>
<dbReference type="InterPro" id="IPR016024">
    <property type="entry name" value="ARM-type_fold"/>
</dbReference>
<evidence type="ECO:0000313" key="2">
    <source>
        <dbReference type="EMBL" id="TRO83826.1"/>
    </source>
</evidence>
<dbReference type="RefSeq" id="WP_092052591.1">
    <property type="nucleotide sequence ID" value="NZ_FOJJ01000001.1"/>
</dbReference>
<proteinExistence type="predicted"/>
<dbReference type="GO" id="GO:0016491">
    <property type="term" value="F:oxidoreductase activity"/>
    <property type="evidence" value="ECO:0007669"/>
    <property type="project" value="TreeGrafter"/>
</dbReference>
<dbReference type="SMART" id="SM00567">
    <property type="entry name" value="EZ_HEAT"/>
    <property type="match status" value="11"/>
</dbReference>